<dbReference type="Gene3D" id="3.30.530.20">
    <property type="match status" value="1"/>
</dbReference>
<dbReference type="EMBL" id="CZKB01000009">
    <property type="protein sequence ID" value="CUR59313.1"/>
    <property type="molecule type" value="Genomic_DNA"/>
</dbReference>
<dbReference type="SUPFAM" id="SSF55961">
    <property type="entry name" value="Bet v1-like"/>
    <property type="match status" value="1"/>
</dbReference>
<gene>
    <name evidence="1" type="ORF">NOCA1170170</name>
</gene>
<dbReference type="Pfam" id="PF10604">
    <property type="entry name" value="Polyketide_cyc2"/>
    <property type="match status" value="1"/>
</dbReference>
<name>A0A2P2CBF3_9ZZZZ</name>
<sequence length="264" mass="27726">MLVDAHGPAPADDVWRRFTQPETWPTWAHLIQGVDATDDVLAPGTTGTVHGPAGVPVSFTVTDVDPELRSWSWTVGGRFAGAAMDHFVLPAPGGGSRAVMRVPGRSSALLQGYRLPATRALRRLVAPPGGTGSVEDVRAFDFAFAPSYTAAGRAFGITPATATVEVGPQWLYIAYGPWRLVTPVDNVASVEVTGGFAWIKTAGPPHLSLEDRGISFTTNGDRALCLTFHEPVPSIDPTATITHPGATISVADPEGLAEALGLEV</sequence>
<reference evidence="1" key="1">
    <citation type="submission" date="2015-08" db="EMBL/GenBank/DDBJ databases">
        <authorList>
            <person name="Babu N.S."/>
            <person name="Beckwith C.J."/>
            <person name="Beseler K.G."/>
            <person name="Brison A."/>
            <person name="Carone J.V."/>
            <person name="Caskin T.P."/>
            <person name="Diamond M."/>
            <person name="Durham M.E."/>
            <person name="Foxe J.M."/>
            <person name="Go M."/>
            <person name="Henderson B.A."/>
            <person name="Jones I.B."/>
            <person name="McGettigan J.A."/>
            <person name="Micheletti S.J."/>
            <person name="Nasrallah M.E."/>
            <person name="Ortiz D."/>
            <person name="Piller C.R."/>
            <person name="Privatt S.R."/>
            <person name="Schneider S.L."/>
            <person name="Sharp S."/>
            <person name="Smith T.C."/>
            <person name="Stanton J.D."/>
            <person name="Ullery H.E."/>
            <person name="Wilson R.J."/>
            <person name="Serrano M.G."/>
            <person name="Buck G."/>
            <person name="Lee V."/>
            <person name="Wang Y."/>
            <person name="Carvalho R."/>
            <person name="Voegtly L."/>
            <person name="Shi R."/>
            <person name="Duckworth R."/>
            <person name="Johnson A."/>
            <person name="Loviza R."/>
            <person name="Walstead R."/>
            <person name="Shah Z."/>
            <person name="Kiflezghi M."/>
            <person name="Wade K."/>
            <person name="Ball S.L."/>
            <person name="Bradley K.W."/>
            <person name="Asai D.J."/>
            <person name="Bowman C.A."/>
            <person name="Russell D.A."/>
            <person name="Pope W.H."/>
            <person name="Jacobs-Sera D."/>
            <person name="Hendrix R.W."/>
            <person name="Hatfull G.F."/>
        </authorList>
    </citation>
    <scope>NUCLEOTIDE SEQUENCE</scope>
</reference>
<protein>
    <submittedName>
        <fullName evidence="1">Uncharacterized protein</fullName>
    </submittedName>
</protein>
<dbReference type="InterPro" id="IPR023393">
    <property type="entry name" value="START-like_dom_sf"/>
</dbReference>
<dbReference type="InterPro" id="IPR019587">
    <property type="entry name" value="Polyketide_cyclase/dehydratase"/>
</dbReference>
<proteinExistence type="predicted"/>
<evidence type="ECO:0000313" key="1">
    <source>
        <dbReference type="EMBL" id="CUR59313.1"/>
    </source>
</evidence>
<dbReference type="AlphaFoldDB" id="A0A2P2CBF3"/>
<accession>A0A2P2CBF3</accession>
<organism evidence="1">
    <name type="scientific">metagenome</name>
    <dbReference type="NCBI Taxonomy" id="256318"/>
    <lineage>
        <taxon>unclassified sequences</taxon>
        <taxon>metagenomes</taxon>
    </lineage>
</organism>